<dbReference type="OrthoDB" id="443402at2759"/>
<gene>
    <name evidence="4" type="ORF">PFICI_11598</name>
</gene>
<organism evidence="4 5">
    <name type="scientific">Pestalotiopsis fici (strain W106-1 / CGMCC3.15140)</name>
    <dbReference type="NCBI Taxonomy" id="1229662"/>
    <lineage>
        <taxon>Eukaryota</taxon>
        <taxon>Fungi</taxon>
        <taxon>Dikarya</taxon>
        <taxon>Ascomycota</taxon>
        <taxon>Pezizomycotina</taxon>
        <taxon>Sordariomycetes</taxon>
        <taxon>Xylariomycetidae</taxon>
        <taxon>Amphisphaeriales</taxon>
        <taxon>Sporocadaceae</taxon>
        <taxon>Pestalotiopsis</taxon>
    </lineage>
</organism>
<dbReference type="Pfam" id="PF24883">
    <property type="entry name" value="NPHP3_N"/>
    <property type="match status" value="1"/>
</dbReference>
<accession>W3WTP6</accession>
<protein>
    <submittedName>
        <fullName evidence="4">Uncharacterized protein</fullName>
    </submittedName>
</protein>
<dbReference type="Proteomes" id="UP000030651">
    <property type="component" value="Unassembled WGS sequence"/>
</dbReference>
<dbReference type="PANTHER" id="PTHR10039">
    <property type="entry name" value="AMELOGENIN"/>
    <property type="match status" value="1"/>
</dbReference>
<evidence type="ECO:0000313" key="5">
    <source>
        <dbReference type="Proteomes" id="UP000030651"/>
    </source>
</evidence>
<evidence type="ECO:0000256" key="1">
    <source>
        <dbReference type="ARBA" id="ARBA00022737"/>
    </source>
</evidence>
<evidence type="ECO:0000259" key="3">
    <source>
        <dbReference type="Pfam" id="PF25053"/>
    </source>
</evidence>
<dbReference type="Gene3D" id="3.40.50.300">
    <property type="entry name" value="P-loop containing nucleotide triphosphate hydrolases"/>
    <property type="match status" value="1"/>
</dbReference>
<reference evidence="5" key="1">
    <citation type="journal article" date="2015" name="BMC Genomics">
        <title>Genomic and transcriptomic analysis of the endophytic fungus Pestalotiopsis fici reveals its lifestyle and high potential for synthesis of natural products.</title>
        <authorList>
            <person name="Wang X."/>
            <person name="Zhang X."/>
            <person name="Liu L."/>
            <person name="Xiang M."/>
            <person name="Wang W."/>
            <person name="Sun X."/>
            <person name="Che Y."/>
            <person name="Guo L."/>
            <person name="Liu G."/>
            <person name="Guo L."/>
            <person name="Wang C."/>
            <person name="Yin W.B."/>
            <person name="Stadler M."/>
            <person name="Zhang X."/>
            <person name="Liu X."/>
        </authorList>
    </citation>
    <scope>NUCLEOTIDE SEQUENCE [LARGE SCALE GENOMIC DNA]</scope>
    <source>
        <strain evidence="5">W106-1 / CGMCC3.15140</strain>
    </source>
</reference>
<dbReference type="InterPro" id="IPR056693">
    <property type="entry name" value="DUF7791"/>
</dbReference>
<name>W3WTP6_PESFW</name>
<keyword evidence="5" id="KW-1185">Reference proteome</keyword>
<keyword evidence="1" id="KW-0677">Repeat</keyword>
<dbReference type="InterPro" id="IPR027417">
    <property type="entry name" value="P-loop_NTPase"/>
</dbReference>
<dbReference type="SUPFAM" id="SSF52540">
    <property type="entry name" value="P-loop containing nucleoside triphosphate hydrolases"/>
    <property type="match status" value="1"/>
</dbReference>
<feature type="domain" description="DUF7791" evidence="3">
    <location>
        <begin position="517"/>
        <end position="665"/>
    </location>
</feature>
<dbReference type="GeneID" id="19276611"/>
<evidence type="ECO:0000259" key="2">
    <source>
        <dbReference type="Pfam" id="PF24883"/>
    </source>
</evidence>
<dbReference type="EMBL" id="KI912117">
    <property type="protein sequence ID" value="ETS76211.1"/>
    <property type="molecule type" value="Genomic_DNA"/>
</dbReference>
<dbReference type="AlphaFoldDB" id="W3WTP6"/>
<sequence>MAEAIADFFAEAIRLYEHVLSLDSEAKHDEENTSHESFFCAFDILASRLAEHSELTAVEPDNPDGMEKMLIKACWKMSHDILLRLGRKKTEQQDLNDYIIPVSYALNWTAQDVEALGTRLLQLNTQWRCLHPSDDKTAQFVQKLSSLRPIHEVALQIKDPAMNTEISQALSTPASILSDFILETLSFKSMKNREEEVAEAHRNTFDWIFKYSFGDVSEGGFGDQFSRWLQSSELGNTYWITGKPGSGKSTIMRYISEHKTTAQLLRSWAGEDKLTKASFYFWTSGSEEQRSQTGLLRYLLHQLLSSSAHLMPKVFPELWQKLSTMSTRERIRFSVEWNAIELMDGFHRFLAHALDSTKICLFVDGLDEFDGDHQEIIRFFKAIAEDGERKGVKLCLSSRPWPVFEEAFAYAVPNLKLQELTFNDMATYVEDNLSQDPKMKQIVCQKAIGGNSLVHDVVHRAEGVFLWVRLVVRKILEIHGHDPDLSRIRPFLQTLPSDLDNLFDKLLFQDQTPAQITETSHMFQLVHAREVVANFIKDESANSLTIWELAFALDAAIVGDDEDFEEATNDEIHARCNATVERINVSSTGLLETYLDQTRDDRFVPILSQRSDHTRAQGRDLAESRVTYLHRTVRDYLIAKQGVWSKILGHCAADFDPHERLIQSYCQRLRHSIEPIEHHRRLDDWYPDIALSLSHARYMTYTPRRQNTQIALVNQVEHGISWYWLRRPGDEYDHWARGCFGTYEQRKGNKLIIQHPYLALCTKFGLEQYVLATLDHLAEDEGHVDSAETDSSTLHIKEETPLLSYALEFLTSRQKTIMPLSSPAFIKSLLESRHLSHPVLGRLIGTANMEFDSPIKKKQGTTPWLLTLSQLRDAKRRGWIEPFDVSTDGTFRWTKIVKLLIQEGQADRNAFLKWNGFDEECYAKDVLSGPEQLGGIDDYWIQQLGKVMIE</sequence>
<dbReference type="OMA" id="AMTHARY"/>
<dbReference type="RefSeq" id="XP_007838370.1">
    <property type="nucleotide sequence ID" value="XM_007840179.1"/>
</dbReference>
<dbReference type="PANTHER" id="PTHR10039:SF5">
    <property type="entry name" value="NACHT DOMAIN-CONTAINING PROTEIN"/>
    <property type="match status" value="1"/>
</dbReference>
<feature type="domain" description="Nephrocystin 3-like N-terminal" evidence="2">
    <location>
        <begin position="223"/>
        <end position="399"/>
    </location>
</feature>
<dbReference type="KEGG" id="pfy:PFICI_11598"/>
<dbReference type="InterPro" id="IPR056884">
    <property type="entry name" value="NPHP3-like_N"/>
</dbReference>
<dbReference type="HOGENOM" id="CLU_002341_3_0_1"/>
<dbReference type="eggNOG" id="ENOG502R2EF">
    <property type="taxonomic scope" value="Eukaryota"/>
</dbReference>
<evidence type="ECO:0000313" key="4">
    <source>
        <dbReference type="EMBL" id="ETS76211.1"/>
    </source>
</evidence>
<proteinExistence type="predicted"/>
<dbReference type="Pfam" id="PF25053">
    <property type="entry name" value="DUF7791"/>
    <property type="match status" value="1"/>
</dbReference>
<dbReference type="InParanoid" id="W3WTP6"/>